<evidence type="ECO:0008006" key="5">
    <source>
        <dbReference type="Google" id="ProtNLM"/>
    </source>
</evidence>
<name>A0A1H5RPV8_9PROT</name>
<feature type="signal peptide" evidence="2">
    <location>
        <begin position="1"/>
        <end position="23"/>
    </location>
</feature>
<sequence length="114" mass="13110">MKIKILLVVSMMVLLFTASIIHAQNKNSPADNQNAIDRMTKELGLNETQRSKVEAILNTEQKKVEAVFSEERKKLQLIQEETRSNLQAVLTPEQMEKLENKMRQADSKNNTQKK</sequence>
<evidence type="ECO:0000256" key="1">
    <source>
        <dbReference type="SAM" id="MobiDB-lite"/>
    </source>
</evidence>
<reference evidence="3 4" key="1">
    <citation type="submission" date="2016-10" db="EMBL/GenBank/DDBJ databases">
        <authorList>
            <person name="de Groot N.N."/>
        </authorList>
    </citation>
    <scope>NUCLEOTIDE SEQUENCE [LARGE SCALE GENOMIC DNA]</scope>
    <source>
        <strain evidence="3 4">Nm13</strain>
    </source>
</reference>
<organism evidence="3 4">
    <name type="scientific">Nitrosomonas ureae</name>
    <dbReference type="NCBI Taxonomy" id="44577"/>
    <lineage>
        <taxon>Bacteria</taxon>
        <taxon>Pseudomonadati</taxon>
        <taxon>Pseudomonadota</taxon>
        <taxon>Betaproteobacteria</taxon>
        <taxon>Nitrosomonadales</taxon>
        <taxon>Nitrosomonadaceae</taxon>
        <taxon>Nitrosomonas</taxon>
    </lineage>
</organism>
<dbReference type="OrthoDB" id="8548060at2"/>
<accession>A0A1H5RPV8</accession>
<dbReference type="RefSeq" id="WP_103965113.1">
    <property type="nucleotide sequence ID" value="NZ_FNUX01000001.1"/>
</dbReference>
<dbReference type="AlphaFoldDB" id="A0A1H5RPV8"/>
<protein>
    <recommendedName>
        <fullName evidence="5">LTXXQ motif family protein</fullName>
    </recommendedName>
</protein>
<keyword evidence="2" id="KW-0732">Signal</keyword>
<gene>
    <name evidence="3" type="ORF">SAMN05216334_101116</name>
</gene>
<dbReference type="EMBL" id="FNUX01000001">
    <property type="protein sequence ID" value="SEF39541.1"/>
    <property type="molecule type" value="Genomic_DNA"/>
</dbReference>
<evidence type="ECO:0000313" key="4">
    <source>
        <dbReference type="Proteomes" id="UP000236753"/>
    </source>
</evidence>
<feature type="compositionally biased region" description="Basic and acidic residues" evidence="1">
    <location>
        <begin position="95"/>
        <end position="106"/>
    </location>
</feature>
<feature type="region of interest" description="Disordered" evidence="1">
    <location>
        <begin position="95"/>
        <end position="114"/>
    </location>
</feature>
<evidence type="ECO:0000256" key="2">
    <source>
        <dbReference type="SAM" id="SignalP"/>
    </source>
</evidence>
<feature type="chain" id="PRO_5009283237" description="LTXXQ motif family protein" evidence="2">
    <location>
        <begin position="24"/>
        <end position="114"/>
    </location>
</feature>
<proteinExistence type="predicted"/>
<evidence type="ECO:0000313" key="3">
    <source>
        <dbReference type="EMBL" id="SEF39541.1"/>
    </source>
</evidence>
<dbReference type="Proteomes" id="UP000236753">
    <property type="component" value="Unassembled WGS sequence"/>
</dbReference>